<name>A0ABS6WKT4_9HYPH</name>
<evidence type="ECO:0000313" key="5">
    <source>
        <dbReference type="Proteomes" id="UP001430804"/>
    </source>
</evidence>
<protein>
    <recommendedName>
        <fullName evidence="3">Response regulatory domain-containing protein</fullName>
    </recommendedName>
</protein>
<evidence type="ECO:0000256" key="1">
    <source>
        <dbReference type="PROSITE-ProRule" id="PRU00169"/>
    </source>
</evidence>
<sequence>MQTINLKPVRNQCSVLVIEDEPLVGFDLVETLNDHGFRADGPARSVEQAYQFIDSLDPAICILDVNLAGHETSMPIATRLTEENRCFVFLTGYSAGGTPELDAFPDIPRLSKPVDETALIEMLDRLCPTENDETAKSLSTSGAENAANLDALSRPPHGSEPTPDGN</sequence>
<evidence type="ECO:0000259" key="3">
    <source>
        <dbReference type="PROSITE" id="PS50110"/>
    </source>
</evidence>
<dbReference type="EMBL" id="JAHWQX010000001">
    <property type="protein sequence ID" value="MBW3096556.1"/>
    <property type="molecule type" value="Genomic_DNA"/>
</dbReference>
<evidence type="ECO:0000256" key="2">
    <source>
        <dbReference type="SAM" id="MobiDB-lite"/>
    </source>
</evidence>
<comment type="caution">
    <text evidence="4">The sequence shown here is derived from an EMBL/GenBank/DDBJ whole genome shotgun (WGS) entry which is preliminary data.</text>
</comment>
<organism evidence="4 5">
    <name type="scientific">Pseudohoeflea coraliihabitans</name>
    <dbReference type="NCBI Taxonomy" id="2860393"/>
    <lineage>
        <taxon>Bacteria</taxon>
        <taxon>Pseudomonadati</taxon>
        <taxon>Pseudomonadota</taxon>
        <taxon>Alphaproteobacteria</taxon>
        <taxon>Hyphomicrobiales</taxon>
        <taxon>Rhizobiaceae</taxon>
        <taxon>Pseudohoeflea</taxon>
    </lineage>
</organism>
<dbReference type="RefSeq" id="WP_219200290.1">
    <property type="nucleotide sequence ID" value="NZ_JAHWQX010000001.1"/>
</dbReference>
<accession>A0ABS6WKT4</accession>
<feature type="region of interest" description="Disordered" evidence="2">
    <location>
        <begin position="130"/>
        <end position="166"/>
    </location>
</feature>
<feature type="domain" description="Response regulatory" evidence="3">
    <location>
        <begin position="14"/>
        <end position="127"/>
    </location>
</feature>
<gene>
    <name evidence="4" type="ORF">KY465_04630</name>
</gene>
<dbReference type="Proteomes" id="UP001430804">
    <property type="component" value="Unassembled WGS sequence"/>
</dbReference>
<feature type="modified residue" description="4-aspartylphosphate" evidence="1">
    <location>
        <position position="64"/>
    </location>
</feature>
<proteinExistence type="predicted"/>
<dbReference type="InterPro" id="IPR001789">
    <property type="entry name" value="Sig_transdc_resp-reg_receiver"/>
</dbReference>
<dbReference type="PROSITE" id="PS50110">
    <property type="entry name" value="RESPONSE_REGULATORY"/>
    <property type="match status" value="1"/>
</dbReference>
<keyword evidence="5" id="KW-1185">Reference proteome</keyword>
<keyword evidence="1" id="KW-0597">Phosphoprotein</keyword>
<evidence type="ECO:0000313" key="4">
    <source>
        <dbReference type="EMBL" id="MBW3096556.1"/>
    </source>
</evidence>
<reference evidence="4" key="1">
    <citation type="submission" date="2021-07" db="EMBL/GenBank/DDBJ databases">
        <title>Pseudohoeflea marina sp. nov. a polyhydroxyalcanoate-producing bacterium.</title>
        <authorList>
            <person name="Zheng W."/>
            <person name="Yu S."/>
            <person name="Huang Y."/>
        </authorList>
    </citation>
    <scope>NUCLEOTIDE SEQUENCE</scope>
    <source>
        <strain evidence="4">DP4N28-3</strain>
    </source>
</reference>